<reference evidence="2" key="1">
    <citation type="journal article" date="2020" name="bioRxiv">
        <title>Comparative genomics of Chlamydomonas.</title>
        <authorList>
            <person name="Craig R.J."/>
            <person name="Hasan A.R."/>
            <person name="Ness R.W."/>
            <person name="Keightley P.D."/>
        </authorList>
    </citation>
    <scope>NUCLEOTIDE SEQUENCE</scope>
    <source>
        <strain evidence="2">CCAP 11/173</strain>
    </source>
</reference>
<dbReference type="Proteomes" id="UP000613740">
    <property type="component" value="Unassembled WGS sequence"/>
</dbReference>
<feature type="signal peptide" evidence="1">
    <location>
        <begin position="1"/>
        <end position="22"/>
    </location>
</feature>
<accession>A0A835WTN1</accession>
<dbReference type="EMBL" id="JAEHOD010000004">
    <property type="protein sequence ID" value="KAG2453214.1"/>
    <property type="molecule type" value="Genomic_DNA"/>
</dbReference>
<evidence type="ECO:0000313" key="2">
    <source>
        <dbReference type="EMBL" id="KAG2453214.1"/>
    </source>
</evidence>
<evidence type="ECO:0000256" key="1">
    <source>
        <dbReference type="SAM" id="SignalP"/>
    </source>
</evidence>
<evidence type="ECO:0000313" key="3">
    <source>
        <dbReference type="Proteomes" id="UP000613740"/>
    </source>
</evidence>
<dbReference type="AlphaFoldDB" id="A0A835WTN1"/>
<comment type="caution">
    <text evidence="2">The sequence shown here is derived from an EMBL/GenBank/DDBJ whole genome shotgun (WGS) entry which is preliminary data.</text>
</comment>
<proteinExistence type="predicted"/>
<protein>
    <submittedName>
        <fullName evidence="2">Uncharacterized protein</fullName>
    </submittedName>
</protein>
<keyword evidence="3" id="KW-1185">Reference proteome</keyword>
<keyword evidence="1" id="KW-0732">Signal</keyword>
<organism evidence="2 3">
    <name type="scientific">Chlamydomonas schloesseri</name>
    <dbReference type="NCBI Taxonomy" id="2026947"/>
    <lineage>
        <taxon>Eukaryota</taxon>
        <taxon>Viridiplantae</taxon>
        <taxon>Chlorophyta</taxon>
        <taxon>core chlorophytes</taxon>
        <taxon>Chlorophyceae</taxon>
        <taxon>CS clade</taxon>
        <taxon>Chlamydomonadales</taxon>
        <taxon>Chlamydomonadaceae</taxon>
        <taxon>Chlamydomonas</taxon>
    </lineage>
</organism>
<feature type="chain" id="PRO_5032690427" evidence="1">
    <location>
        <begin position="23"/>
        <end position="523"/>
    </location>
</feature>
<sequence length="523" mass="54978">MVQKRPTMAALALVMLLVSGIATISGRKASITMNNDFMTIARRNLLACPGGNSPFCQAGYRAHSSLRNIFATCVTITCTGYLLTISINPGCSTYSWAACVKNNEAVCGTLLSGPGGCVVSQGYCNSPAPGSPLVYQLDPGTTPGTVVGIQLHDGSFKDQGTSICSITVPNPPPTDPDGCFAGSGGPNSCQEKSLGEATPPKFAENVLTTYGCIANPSGSITYTVNLPGGGTASVTANLFTLMKTTPYTLLSDYFAANTALGAVAAVTCYTDTTYTTVSNYLLFQRAQTPTDNYACLQCKTYQVFTVGAACRCISGETAWAIPLAPIMANLQQGTGENVLPWPYPPTVTWTARADSTKANAWGGYFRITPAPHDTSVSYFFDVCAGCGLNRVEKGAVVAQLEFRITDTNGKTSITKYLKPTSGVAKVNSSVLHMYQSFVAPPTLTPGQFQRFTDTTFTLPITEGSSWTVTRVITGPIKIGQNTTNVPANEVTGDYTNPKAGLFVAIHFAVSGSYCAGSAPTPIP</sequence>
<gene>
    <name evidence="2" type="ORF">HYH02_002537</name>
</gene>
<name>A0A835WTN1_9CHLO</name>